<evidence type="ECO:0000256" key="23">
    <source>
        <dbReference type="ARBA" id="ARBA00047849"/>
    </source>
</evidence>
<evidence type="ECO:0007829" key="30">
    <source>
        <dbReference type="PeptideAtlas" id="A0A8V0Z221"/>
    </source>
</evidence>
<evidence type="ECO:0000259" key="27">
    <source>
        <dbReference type="Pfam" id="PF00561"/>
    </source>
</evidence>
<keyword evidence="10" id="KW-0221">Differentiation</keyword>
<comment type="catalytic activity">
    <reaction evidence="1">
        <text>a 1-acyl-sn-glycero-3-phosphate + an acyl-CoA = a 1,2-diacyl-sn-glycero-3-phosphate + CoA</text>
        <dbReference type="Rhea" id="RHEA:19709"/>
        <dbReference type="ChEBI" id="CHEBI:57287"/>
        <dbReference type="ChEBI" id="CHEBI:57970"/>
        <dbReference type="ChEBI" id="CHEBI:58342"/>
        <dbReference type="ChEBI" id="CHEBI:58608"/>
        <dbReference type="EC" id="2.3.1.51"/>
    </reaction>
    <physiologicalReaction direction="left-to-right" evidence="1">
        <dbReference type="Rhea" id="RHEA:19710"/>
    </physiologicalReaction>
</comment>
<evidence type="ECO:0000256" key="7">
    <source>
        <dbReference type="ARBA" id="ARBA00022516"/>
    </source>
</evidence>
<evidence type="ECO:0000256" key="22">
    <source>
        <dbReference type="ARBA" id="ARBA00047543"/>
    </source>
</evidence>
<dbReference type="EC" id="2.3.1.51" evidence="5"/>
<evidence type="ECO:0000256" key="24">
    <source>
        <dbReference type="ARBA" id="ARBA00048632"/>
    </source>
</evidence>
<evidence type="ECO:0000256" key="20">
    <source>
        <dbReference type="ARBA" id="ARBA00045357"/>
    </source>
</evidence>
<keyword evidence="12" id="KW-0443">Lipid metabolism</keyword>
<dbReference type="AlphaFoldDB" id="A0A8V0Z221"/>
<dbReference type="Gene3D" id="3.40.50.1820">
    <property type="entry name" value="alpha/beta hydrolase"/>
    <property type="match status" value="1"/>
</dbReference>
<dbReference type="GO" id="GO:0006631">
    <property type="term" value="P:fatty acid metabolic process"/>
    <property type="evidence" value="ECO:0007669"/>
    <property type="project" value="UniProtKB-KW"/>
</dbReference>
<comment type="catalytic activity">
    <reaction evidence="22">
        <text>1-octadecanoyl-sn-glycero-3-phosphate + (9Z)-octadecenoyl-CoA = 1-octadecanoyl-2-(9Z-octadecenoyl)-sn-glycero-3-phosphate + CoA</text>
        <dbReference type="Rhea" id="RHEA:37163"/>
        <dbReference type="ChEBI" id="CHEBI:57287"/>
        <dbReference type="ChEBI" id="CHEBI:57387"/>
        <dbReference type="ChEBI" id="CHEBI:74560"/>
        <dbReference type="ChEBI" id="CHEBI:74565"/>
    </reaction>
    <physiologicalReaction direction="left-to-right" evidence="22">
        <dbReference type="Rhea" id="RHEA:37164"/>
    </physiologicalReaction>
</comment>
<evidence type="ECO:0000256" key="16">
    <source>
        <dbReference type="ARBA" id="ARBA00036296"/>
    </source>
</evidence>
<comment type="catalytic activity">
    <reaction evidence="2">
        <text>1-(9Z-octadecenoyl)-sn-glycero-3-phosphate + hexadecanoyl-CoA = 1-(9Z)-octadecenoyl-2-hexadecanoyl-sn-glycero-3-phosphate + CoA</text>
        <dbReference type="Rhea" id="RHEA:37143"/>
        <dbReference type="ChEBI" id="CHEBI:57287"/>
        <dbReference type="ChEBI" id="CHEBI:57379"/>
        <dbReference type="ChEBI" id="CHEBI:74544"/>
        <dbReference type="ChEBI" id="CHEBI:74551"/>
    </reaction>
    <physiologicalReaction direction="left-to-right" evidence="2">
        <dbReference type="Rhea" id="RHEA:37144"/>
    </physiologicalReaction>
</comment>
<comment type="catalytic activity">
    <reaction evidence="25">
        <text>1-(9Z-octadecenoyl)-sn-glycero-3-phosphate + (5Z,8Z,11Z,14Z)-eicosatetraenoyl-CoA = 1-(9Z)-octadecenoyl-2-(5Z,8Z,11Z,14Z)-eicosatetraenoyl-sn-glycero-3-phosphate + CoA</text>
        <dbReference type="Rhea" id="RHEA:37443"/>
        <dbReference type="ChEBI" id="CHEBI:57287"/>
        <dbReference type="ChEBI" id="CHEBI:57368"/>
        <dbReference type="ChEBI" id="CHEBI:74544"/>
        <dbReference type="ChEBI" id="CHEBI:74928"/>
    </reaction>
    <physiologicalReaction direction="left-to-right" evidence="25">
        <dbReference type="Rhea" id="RHEA:37444"/>
    </physiologicalReaction>
</comment>
<evidence type="ECO:0000256" key="18">
    <source>
        <dbReference type="ARBA" id="ARBA00040731"/>
    </source>
</evidence>
<keyword evidence="13" id="KW-0594">Phospholipid biosynthesis</keyword>
<evidence type="ECO:0000256" key="21">
    <source>
        <dbReference type="ARBA" id="ARBA00047525"/>
    </source>
</evidence>
<dbReference type="PANTHER" id="PTHR42886">
    <property type="entry name" value="RE40534P-RELATED"/>
    <property type="match status" value="1"/>
</dbReference>
<evidence type="ECO:0000256" key="14">
    <source>
        <dbReference type="ARBA" id="ARBA00023264"/>
    </source>
</evidence>
<organism evidence="28 29">
    <name type="scientific">Gallus gallus</name>
    <name type="common">Chicken</name>
    <dbReference type="NCBI Taxonomy" id="9031"/>
    <lineage>
        <taxon>Eukaryota</taxon>
        <taxon>Metazoa</taxon>
        <taxon>Chordata</taxon>
        <taxon>Craniata</taxon>
        <taxon>Vertebrata</taxon>
        <taxon>Euteleostomi</taxon>
        <taxon>Archelosauria</taxon>
        <taxon>Archosauria</taxon>
        <taxon>Dinosauria</taxon>
        <taxon>Saurischia</taxon>
        <taxon>Theropoda</taxon>
        <taxon>Coelurosauria</taxon>
        <taxon>Aves</taxon>
        <taxon>Neognathae</taxon>
        <taxon>Galloanserae</taxon>
        <taxon>Galliformes</taxon>
        <taxon>Phasianidae</taxon>
        <taxon>Phasianinae</taxon>
        <taxon>Gallus</taxon>
    </lineage>
</organism>
<evidence type="ECO:0000256" key="15">
    <source>
        <dbReference type="ARBA" id="ARBA00023315"/>
    </source>
</evidence>
<keyword evidence="6" id="KW-0963">Cytoplasm</keyword>
<dbReference type="GO" id="GO:0003841">
    <property type="term" value="F:1-acylglycerol-3-phosphate O-acyltransferase activity"/>
    <property type="evidence" value="ECO:0007669"/>
    <property type="project" value="UniProtKB-EC"/>
</dbReference>
<dbReference type="GO" id="GO:0005811">
    <property type="term" value="C:lipid droplet"/>
    <property type="evidence" value="ECO:0007669"/>
    <property type="project" value="UniProtKB-SubCell"/>
</dbReference>
<feature type="domain" description="AB hydrolase-1" evidence="27">
    <location>
        <begin position="113"/>
        <end position="205"/>
    </location>
</feature>
<name>A0A8V0Z221_CHICK</name>
<dbReference type="GO" id="GO:0008654">
    <property type="term" value="P:phospholipid biosynthetic process"/>
    <property type="evidence" value="ECO:0007669"/>
    <property type="project" value="UniProtKB-KW"/>
</dbReference>
<reference evidence="28" key="2">
    <citation type="submission" date="2025-08" db="UniProtKB">
        <authorList>
            <consortium name="Ensembl"/>
        </authorList>
    </citation>
    <scope>IDENTIFICATION</scope>
    <source>
        <strain evidence="28">broiler</strain>
    </source>
</reference>
<protein>
    <recommendedName>
        <fullName evidence="18">1-acylglycerol-3-phosphate O-acyltransferase ABHD5</fullName>
        <ecNumber evidence="5">2.3.1.51</ecNumber>
    </recommendedName>
    <alternativeName>
        <fullName evidence="19">Abhydrolase domain-containing protein 5</fullName>
    </alternativeName>
</protein>
<evidence type="ECO:0000256" key="19">
    <source>
        <dbReference type="ARBA" id="ARBA00042413"/>
    </source>
</evidence>
<evidence type="ECO:0000313" key="28">
    <source>
        <dbReference type="Ensembl" id="ENSGALP00010022670.1"/>
    </source>
</evidence>
<dbReference type="GeneTree" id="ENSGT00390000016277"/>
<evidence type="ECO:0000256" key="4">
    <source>
        <dbReference type="ARBA" id="ARBA00004502"/>
    </source>
</evidence>
<evidence type="ECO:0000256" key="13">
    <source>
        <dbReference type="ARBA" id="ARBA00023209"/>
    </source>
</evidence>
<gene>
    <name evidence="28" type="primary">ABHD4</name>
</gene>
<evidence type="ECO:0000256" key="5">
    <source>
        <dbReference type="ARBA" id="ARBA00013211"/>
    </source>
</evidence>
<evidence type="ECO:0000256" key="26">
    <source>
        <dbReference type="ARBA" id="ARBA00049561"/>
    </source>
</evidence>
<evidence type="ECO:0000256" key="12">
    <source>
        <dbReference type="ARBA" id="ARBA00023098"/>
    </source>
</evidence>
<keyword evidence="15" id="KW-0012">Acyltransferase</keyword>
<dbReference type="InterPro" id="IPR029058">
    <property type="entry name" value="AB_hydrolase_fold"/>
</dbReference>
<keyword evidence="30" id="KW-1267">Proteomics identification</keyword>
<keyword evidence="8" id="KW-0551">Lipid droplet</keyword>
<comment type="catalytic activity">
    <reaction evidence="23">
        <text>eicosanoyl-CoA + 1-(9Z-octadecenoyl)-sn-glycero-3-phosphate = 1-(9Z)-octadecenoyl-2-eicosanoyl-sn-glycero-3-phosphate + CoA</text>
        <dbReference type="Rhea" id="RHEA:37451"/>
        <dbReference type="ChEBI" id="CHEBI:57287"/>
        <dbReference type="ChEBI" id="CHEBI:57380"/>
        <dbReference type="ChEBI" id="CHEBI:74544"/>
        <dbReference type="ChEBI" id="CHEBI:74937"/>
    </reaction>
    <physiologicalReaction direction="left-to-right" evidence="23">
        <dbReference type="Rhea" id="RHEA:37452"/>
    </physiologicalReaction>
</comment>
<comment type="function">
    <text evidence="20">Coenzyme A-dependent lysophosphatidic acid acyltransferase that catalyzes the transfer of an acyl group on a lysophosphatidic acid. Functions preferentially with 1-oleoyl-lysophosphatidic acid followed by 1-palmitoyl-lysophosphatidic acid, 1-stearoyl-lysophosphatidic acid and 1-arachidonoyl-lysophosphatidic acid as lipid acceptor. Functions preferentially with arachidonoyl-CoA followed by oleoyl-CoA as acyl group donors. Functions in phosphatidic acid biosynthesis. May regulate the cellular storage of triacylglycerol through activation of the phospholipase PNPLA2. Involved in keratinocyte differentiation. Regulates lipid droplet fusion.</text>
</comment>
<proteinExistence type="evidence at protein level"/>
<dbReference type="GO" id="GO:0005737">
    <property type="term" value="C:cytoplasm"/>
    <property type="evidence" value="ECO:0007669"/>
    <property type="project" value="UniProtKB-SubCell"/>
</dbReference>
<keyword evidence="11" id="KW-0276">Fatty acid metabolism</keyword>
<keyword evidence="29" id="KW-1185">Reference proteome</keyword>
<evidence type="ECO:0000256" key="25">
    <source>
        <dbReference type="ARBA" id="ARBA00048770"/>
    </source>
</evidence>
<evidence type="ECO:0000256" key="6">
    <source>
        <dbReference type="ARBA" id="ARBA00022490"/>
    </source>
</evidence>
<evidence type="ECO:0000256" key="3">
    <source>
        <dbReference type="ARBA" id="ARBA00004496"/>
    </source>
</evidence>
<reference evidence="28" key="1">
    <citation type="submission" date="2020-11" db="EMBL/GenBank/DDBJ databases">
        <title>Gallus gallus (Chicken) genome, bGalGal1, GRCg7b, maternal haplotype autosomes + Z &amp; W.</title>
        <authorList>
            <person name="Warren W."/>
            <person name="Formenti G."/>
            <person name="Fedrigo O."/>
            <person name="Haase B."/>
            <person name="Mountcastle J."/>
            <person name="Balacco J."/>
            <person name="Tracey A."/>
            <person name="Schneider V."/>
            <person name="Okimoto R."/>
            <person name="Cheng H."/>
            <person name="Hawken R."/>
            <person name="Howe K."/>
            <person name="Jarvis E.D."/>
        </authorList>
    </citation>
    <scope>NUCLEOTIDE SEQUENCE [LARGE SCALE GENOMIC DNA]</scope>
    <source>
        <strain evidence="28">Broiler</strain>
    </source>
</reference>
<evidence type="ECO:0000256" key="8">
    <source>
        <dbReference type="ARBA" id="ARBA00022677"/>
    </source>
</evidence>
<evidence type="ECO:0000256" key="10">
    <source>
        <dbReference type="ARBA" id="ARBA00022782"/>
    </source>
</evidence>
<dbReference type="OrthoDB" id="7457040at2759"/>
<evidence type="ECO:0000256" key="17">
    <source>
        <dbReference type="ARBA" id="ARBA00038097"/>
    </source>
</evidence>
<dbReference type="GO" id="GO:0030154">
    <property type="term" value="P:cell differentiation"/>
    <property type="evidence" value="ECO:0007669"/>
    <property type="project" value="UniProtKB-KW"/>
</dbReference>
<comment type="subcellular location">
    <subcellularLocation>
        <location evidence="3">Cytoplasm</location>
    </subcellularLocation>
    <subcellularLocation>
        <location evidence="4">Lipid droplet</location>
    </subcellularLocation>
</comment>
<evidence type="ECO:0000256" key="2">
    <source>
        <dbReference type="ARBA" id="ARBA00000816"/>
    </source>
</evidence>
<dbReference type="SUPFAM" id="SSF53474">
    <property type="entry name" value="alpha/beta-Hydrolases"/>
    <property type="match status" value="1"/>
</dbReference>
<accession>A0A8V0Z221</accession>
<reference evidence="28" key="3">
    <citation type="submission" date="2025-09" db="UniProtKB">
        <authorList>
            <consortium name="Ensembl"/>
        </authorList>
    </citation>
    <scope>IDENTIFICATION</scope>
    <source>
        <strain evidence="28">broiler</strain>
    </source>
</reference>
<comment type="catalytic activity">
    <reaction evidence="24">
        <text>1-(5Z,8Z,11Z,14Z-eicosatetraenoyl)-sn-glycero-3-phosphate + (9Z)-octadecenoyl-CoA = 1-(5Z,8Z,11Z,14Z)-eicosatetraenoyl-2-(9Z)-octadecenoyl-sn-glycero-3-phosphate + CoA</text>
        <dbReference type="Rhea" id="RHEA:37455"/>
        <dbReference type="ChEBI" id="CHEBI:57287"/>
        <dbReference type="ChEBI" id="CHEBI:57387"/>
        <dbReference type="ChEBI" id="CHEBI:74938"/>
        <dbReference type="ChEBI" id="CHEBI:74941"/>
    </reaction>
    <physiologicalReaction direction="left-to-right" evidence="24">
        <dbReference type="Rhea" id="RHEA:37456"/>
    </physiologicalReaction>
</comment>
<keyword evidence="14" id="KW-1208">Phospholipid metabolism</keyword>
<evidence type="ECO:0000256" key="9">
    <source>
        <dbReference type="ARBA" id="ARBA00022679"/>
    </source>
</evidence>
<keyword evidence="9" id="KW-0808">Transferase</keyword>
<comment type="catalytic activity">
    <reaction evidence="26">
        <text>1-(9Z-octadecenoyl)-sn-glycero-3-phosphate + (9Z)-octadecenoyl-CoA = 1,2-di-(9Z-octadecenoyl)-sn-glycero-3-phosphate + CoA</text>
        <dbReference type="Rhea" id="RHEA:37131"/>
        <dbReference type="ChEBI" id="CHEBI:57287"/>
        <dbReference type="ChEBI" id="CHEBI:57387"/>
        <dbReference type="ChEBI" id="CHEBI:74544"/>
        <dbReference type="ChEBI" id="CHEBI:74546"/>
    </reaction>
    <physiologicalReaction direction="left-to-right" evidence="26">
        <dbReference type="Rhea" id="RHEA:37132"/>
    </physiologicalReaction>
</comment>
<evidence type="ECO:0000313" key="29">
    <source>
        <dbReference type="Proteomes" id="UP000000539"/>
    </source>
</evidence>
<comment type="similarity">
    <text evidence="17">Belongs to the peptidase S33 family. ABHD4/ABHD5 subfamily.</text>
</comment>
<comment type="catalytic activity">
    <reaction evidence="21">
        <text>1-hexadecanoyl-sn-glycero-3-phosphate + (9Z)-octadecenoyl-CoA = 1-hexadecanoyl-2-(9Z-octadecenoyl)-sn-glycero-3-phosphate + CoA</text>
        <dbReference type="Rhea" id="RHEA:33187"/>
        <dbReference type="ChEBI" id="CHEBI:57287"/>
        <dbReference type="ChEBI" id="CHEBI:57387"/>
        <dbReference type="ChEBI" id="CHEBI:57518"/>
        <dbReference type="ChEBI" id="CHEBI:64839"/>
    </reaction>
    <physiologicalReaction direction="left-to-right" evidence="21">
        <dbReference type="Rhea" id="RHEA:33188"/>
    </physiologicalReaction>
</comment>
<dbReference type="PANTHER" id="PTHR42886:SF34">
    <property type="entry name" value="1-ACYLGLYCEROL-3-PHOSPHATE O-ACYLTRANSFERASE ABHD5"/>
    <property type="match status" value="1"/>
</dbReference>
<dbReference type="InterPro" id="IPR000073">
    <property type="entry name" value="AB_hydrolase_1"/>
</dbReference>
<comment type="catalytic activity">
    <reaction evidence="16">
        <text>1-(9Z-octadecenoyl)-sn-glycero-3-phosphate + octadecanoyl-CoA = 1-(9Z-octadecenoyl)-2-octadecanoyl-sn-glycero-3-phosphate + CoA</text>
        <dbReference type="Rhea" id="RHEA:37147"/>
        <dbReference type="ChEBI" id="CHEBI:57287"/>
        <dbReference type="ChEBI" id="CHEBI:57394"/>
        <dbReference type="ChEBI" id="CHEBI:74544"/>
        <dbReference type="ChEBI" id="CHEBI:74552"/>
    </reaction>
    <physiologicalReaction direction="left-to-right" evidence="16">
        <dbReference type="Rhea" id="RHEA:37148"/>
    </physiologicalReaction>
</comment>
<sequence length="224" mass="25650">MFPPVAPCCPVGHTEDMGSFKKSSERNFFKPLHSAECGRHVQELYVLYCCYRLGWLFSWLPAWCPTSLLHLKEAEDKMLKCITSTYNKRYVYLANGNKIWTLTFSPDLSRKTPLVLLHGFGGGVGMWALNFEELCENRTVHAFDLLGFGRSSRPHFDTDAREAENQFVESIEEWRKEMGLEKMILLGHNLGGFLAAAYSLKYPSRSKPCSAFKTRFQTKICIDV</sequence>
<keyword evidence="7" id="KW-0444">Lipid biosynthesis</keyword>
<dbReference type="Ensembl" id="ENSGALT00010039303.1">
    <property type="protein sequence ID" value="ENSGALP00010022670.1"/>
    <property type="gene ID" value="ENSGALG00010016335.1"/>
</dbReference>
<evidence type="ECO:0000256" key="1">
    <source>
        <dbReference type="ARBA" id="ARBA00000300"/>
    </source>
</evidence>
<dbReference type="Proteomes" id="UP000000539">
    <property type="component" value="Chromosome 2"/>
</dbReference>
<evidence type="ECO:0000256" key="11">
    <source>
        <dbReference type="ARBA" id="ARBA00022832"/>
    </source>
</evidence>
<dbReference type="Pfam" id="PF00561">
    <property type="entry name" value="Abhydrolase_1"/>
    <property type="match status" value="1"/>
</dbReference>